<evidence type="ECO:0000256" key="3">
    <source>
        <dbReference type="ARBA" id="ARBA00023015"/>
    </source>
</evidence>
<evidence type="ECO:0000259" key="6">
    <source>
        <dbReference type="PROSITE" id="PS50110"/>
    </source>
</evidence>
<keyword evidence="5" id="KW-0804">Transcription</keyword>
<feature type="domain" description="Response regulatory" evidence="6">
    <location>
        <begin position="5"/>
        <end position="119"/>
    </location>
</feature>
<dbReference type="GO" id="GO:0006355">
    <property type="term" value="P:regulation of DNA-templated transcription"/>
    <property type="evidence" value="ECO:0007669"/>
    <property type="project" value="InterPro"/>
</dbReference>
<keyword evidence="3" id="KW-0805">Transcription regulation</keyword>
<evidence type="ECO:0000256" key="1">
    <source>
        <dbReference type="ARBA" id="ARBA00022553"/>
    </source>
</evidence>
<dbReference type="CDD" id="cd00156">
    <property type="entry name" value="REC"/>
    <property type="match status" value="1"/>
</dbReference>
<dbReference type="GO" id="GO:0032993">
    <property type="term" value="C:protein-DNA complex"/>
    <property type="evidence" value="ECO:0007669"/>
    <property type="project" value="TreeGrafter"/>
</dbReference>
<proteinExistence type="predicted"/>
<dbReference type="SMART" id="SM00448">
    <property type="entry name" value="REC"/>
    <property type="match status" value="1"/>
</dbReference>
<dbReference type="Pfam" id="PF00072">
    <property type="entry name" value="Response_reg"/>
    <property type="match status" value="1"/>
</dbReference>
<dbReference type="InterPro" id="IPR039420">
    <property type="entry name" value="WalR-like"/>
</dbReference>
<dbReference type="SMART" id="SM00862">
    <property type="entry name" value="Trans_reg_C"/>
    <property type="match status" value="1"/>
</dbReference>
<sequence length="231" mass="27403">MRNYTLLYAEDDALIRENLLYILRDYFNDIFIVQNGKEALEIYYEKKPDIIILDICMPYINGLDVAKKIREEDETLPIIMLTGHSDRERLLEAVNLKLEAYLVKPIDYGKLSKVLTHIIDKLSDNHLIKLRKDLVWNSKEQILSYHNKVIKLTKKEKLTVEILAQNINKYVSNNSLIYHIWNDEIPDNSHDNKLIQLIYRLNKKLYEETDYSEKIVENSYTLGYRILYMGT</sequence>
<dbReference type="Gene3D" id="3.40.50.2300">
    <property type="match status" value="1"/>
</dbReference>
<gene>
    <name evidence="8" type="ORF">MNB_SV-4-1395</name>
</gene>
<dbReference type="AlphaFoldDB" id="A0A1W1E9U9"/>
<dbReference type="Pfam" id="PF00486">
    <property type="entry name" value="Trans_reg_C"/>
    <property type="match status" value="1"/>
</dbReference>
<evidence type="ECO:0000256" key="4">
    <source>
        <dbReference type="ARBA" id="ARBA00023125"/>
    </source>
</evidence>
<dbReference type="GO" id="GO:0000976">
    <property type="term" value="F:transcription cis-regulatory region binding"/>
    <property type="evidence" value="ECO:0007669"/>
    <property type="project" value="TreeGrafter"/>
</dbReference>
<dbReference type="InterPro" id="IPR011006">
    <property type="entry name" value="CheY-like_superfamily"/>
</dbReference>
<dbReference type="InterPro" id="IPR001789">
    <property type="entry name" value="Sig_transdc_resp-reg_receiver"/>
</dbReference>
<accession>A0A1W1E9U9</accession>
<evidence type="ECO:0000256" key="2">
    <source>
        <dbReference type="ARBA" id="ARBA00023012"/>
    </source>
</evidence>
<name>A0A1W1E9U9_9ZZZZ</name>
<reference evidence="8" key="1">
    <citation type="submission" date="2016-10" db="EMBL/GenBank/DDBJ databases">
        <authorList>
            <person name="de Groot N.N."/>
        </authorList>
    </citation>
    <scope>NUCLEOTIDE SEQUENCE</scope>
</reference>
<feature type="domain" description="OmpR/PhoB-type" evidence="7">
    <location>
        <begin position="125"/>
        <end position="228"/>
    </location>
</feature>
<keyword evidence="1" id="KW-0597">Phosphoprotein</keyword>
<keyword evidence="4" id="KW-0238">DNA-binding</keyword>
<evidence type="ECO:0000256" key="5">
    <source>
        <dbReference type="ARBA" id="ARBA00023163"/>
    </source>
</evidence>
<organism evidence="8">
    <name type="scientific">hydrothermal vent metagenome</name>
    <dbReference type="NCBI Taxonomy" id="652676"/>
    <lineage>
        <taxon>unclassified sequences</taxon>
        <taxon>metagenomes</taxon>
        <taxon>ecological metagenomes</taxon>
    </lineage>
</organism>
<keyword evidence="2" id="KW-0902">Two-component regulatory system</keyword>
<evidence type="ECO:0000259" key="7">
    <source>
        <dbReference type="PROSITE" id="PS51755"/>
    </source>
</evidence>
<dbReference type="PANTHER" id="PTHR48111:SF1">
    <property type="entry name" value="TWO-COMPONENT RESPONSE REGULATOR ORR33"/>
    <property type="match status" value="1"/>
</dbReference>
<dbReference type="GO" id="GO:0000156">
    <property type="term" value="F:phosphorelay response regulator activity"/>
    <property type="evidence" value="ECO:0007669"/>
    <property type="project" value="TreeGrafter"/>
</dbReference>
<dbReference type="Gene3D" id="1.10.10.10">
    <property type="entry name" value="Winged helix-like DNA-binding domain superfamily/Winged helix DNA-binding domain"/>
    <property type="match status" value="1"/>
</dbReference>
<dbReference type="EMBL" id="FPIB01000020">
    <property type="protein sequence ID" value="SFV90679.1"/>
    <property type="molecule type" value="Genomic_DNA"/>
</dbReference>
<evidence type="ECO:0000313" key="8">
    <source>
        <dbReference type="EMBL" id="SFV90679.1"/>
    </source>
</evidence>
<dbReference type="PANTHER" id="PTHR48111">
    <property type="entry name" value="REGULATOR OF RPOS"/>
    <property type="match status" value="1"/>
</dbReference>
<dbReference type="SUPFAM" id="SSF52172">
    <property type="entry name" value="CheY-like"/>
    <property type="match status" value="1"/>
</dbReference>
<dbReference type="PROSITE" id="PS50110">
    <property type="entry name" value="RESPONSE_REGULATORY"/>
    <property type="match status" value="1"/>
</dbReference>
<dbReference type="InterPro" id="IPR001867">
    <property type="entry name" value="OmpR/PhoB-type_DNA-bd"/>
</dbReference>
<dbReference type="PROSITE" id="PS51755">
    <property type="entry name" value="OMPR_PHOB"/>
    <property type="match status" value="1"/>
</dbReference>
<protein>
    <submittedName>
        <fullName evidence="8">Putative two-component response regulator</fullName>
    </submittedName>
</protein>
<dbReference type="InterPro" id="IPR036388">
    <property type="entry name" value="WH-like_DNA-bd_sf"/>
</dbReference>
<dbReference type="GO" id="GO:0005829">
    <property type="term" value="C:cytosol"/>
    <property type="evidence" value="ECO:0007669"/>
    <property type="project" value="TreeGrafter"/>
</dbReference>